<keyword evidence="6 8" id="KW-1133">Transmembrane helix</keyword>
<keyword evidence="3 8" id="KW-0813">Transport</keyword>
<feature type="transmembrane region" description="Helical" evidence="8">
    <location>
        <begin position="88"/>
        <end position="107"/>
    </location>
</feature>
<dbReference type="PANTHER" id="PTHR43124:SF3">
    <property type="entry name" value="CHLORAMPHENICOL EFFLUX PUMP RV0191"/>
    <property type="match status" value="1"/>
</dbReference>
<name>A0A926NZM4_9HYPH</name>
<dbReference type="CDD" id="cd17320">
    <property type="entry name" value="MFS_MdfA_MDR_like"/>
    <property type="match status" value="1"/>
</dbReference>
<evidence type="ECO:0000256" key="7">
    <source>
        <dbReference type="ARBA" id="ARBA00023136"/>
    </source>
</evidence>
<evidence type="ECO:0000313" key="11">
    <source>
        <dbReference type="Proteomes" id="UP000598467"/>
    </source>
</evidence>
<feature type="transmembrane region" description="Helical" evidence="8">
    <location>
        <begin position="388"/>
        <end position="409"/>
    </location>
</feature>
<organism evidence="10 11">
    <name type="scientific">Roseibium aggregatum</name>
    <dbReference type="NCBI Taxonomy" id="187304"/>
    <lineage>
        <taxon>Bacteria</taxon>
        <taxon>Pseudomonadati</taxon>
        <taxon>Pseudomonadota</taxon>
        <taxon>Alphaproteobacteria</taxon>
        <taxon>Hyphomicrobiales</taxon>
        <taxon>Stappiaceae</taxon>
        <taxon>Roseibium</taxon>
    </lineage>
</organism>
<dbReference type="EMBL" id="JABFCZ010000010">
    <property type="protein sequence ID" value="MBD1546693.1"/>
    <property type="molecule type" value="Genomic_DNA"/>
</dbReference>
<feature type="transmembrane region" description="Helical" evidence="8">
    <location>
        <begin position="355"/>
        <end position="376"/>
    </location>
</feature>
<dbReference type="InterPro" id="IPR011701">
    <property type="entry name" value="MFS"/>
</dbReference>
<dbReference type="PRINTS" id="PR01036">
    <property type="entry name" value="TCRTETB"/>
</dbReference>
<accession>A0A926NZM4</accession>
<evidence type="ECO:0000256" key="2">
    <source>
        <dbReference type="ARBA" id="ARBA00006236"/>
    </source>
</evidence>
<feature type="transmembrane region" description="Helical" evidence="8">
    <location>
        <begin position="146"/>
        <end position="165"/>
    </location>
</feature>
<reference evidence="10" key="1">
    <citation type="submission" date="2020-05" db="EMBL/GenBank/DDBJ databases">
        <title>Identification of trans-AT polyketide cluster in two marine bacteria, producers of a novel glutaramide-containing polyketide sesbanimide D and analogs.</title>
        <authorList>
            <person name="Kacar D."/>
            <person name="Rodriguez P."/>
            <person name="Canedo L."/>
            <person name="Gonzalez E."/>
            <person name="Galan B."/>
            <person name="De La Calle F."/>
            <person name="Garcia J.L."/>
        </authorList>
    </citation>
    <scope>NUCLEOTIDE SEQUENCE</scope>
    <source>
        <strain evidence="10">PHM038</strain>
    </source>
</reference>
<feature type="domain" description="Major facilitator superfamily (MFS) profile" evidence="9">
    <location>
        <begin position="22"/>
        <end position="413"/>
    </location>
</feature>
<dbReference type="InterPro" id="IPR004812">
    <property type="entry name" value="Efflux_drug-R_Bcr/CmlA"/>
</dbReference>
<comment type="caution">
    <text evidence="10">The sequence shown here is derived from an EMBL/GenBank/DDBJ whole genome shotgun (WGS) entry which is preliminary data.</text>
</comment>
<dbReference type="PANTHER" id="PTHR43124">
    <property type="entry name" value="PURINE EFFLUX PUMP PBUE"/>
    <property type="match status" value="1"/>
</dbReference>
<dbReference type="Pfam" id="PF07690">
    <property type="entry name" value="MFS_1"/>
    <property type="match status" value="1"/>
</dbReference>
<dbReference type="InterPro" id="IPR005829">
    <property type="entry name" value="Sugar_transporter_CS"/>
</dbReference>
<evidence type="ECO:0000256" key="8">
    <source>
        <dbReference type="RuleBase" id="RU365088"/>
    </source>
</evidence>
<feature type="transmembrane region" description="Helical" evidence="8">
    <location>
        <begin position="291"/>
        <end position="312"/>
    </location>
</feature>
<dbReference type="PROSITE" id="PS50850">
    <property type="entry name" value="MFS"/>
    <property type="match status" value="1"/>
</dbReference>
<dbReference type="GO" id="GO:0005886">
    <property type="term" value="C:plasma membrane"/>
    <property type="evidence" value="ECO:0007669"/>
    <property type="project" value="UniProtKB-SubCell"/>
</dbReference>
<feature type="transmembrane region" description="Helical" evidence="8">
    <location>
        <begin position="261"/>
        <end position="279"/>
    </location>
</feature>
<keyword evidence="5 8" id="KW-0812">Transmembrane</keyword>
<evidence type="ECO:0000256" key="4">
    <source>
        <dbReference type="ARBA" id="ARBA00022475"/>
    </source>
</evidence>
<feature type="transmembrane region" description="Helical" evidence="8">
    <location>
        <begin position="113"/>
        <end position="134"/>
    </location>
</feature>
<comment type="similarity">
    <text evidence="2 8">Belongs to the major facilitator superfamily. Bcr/CmlA family.</text>
</comment>
<sequence length="415" mass="44009">MTAEFQSEVTTATRQRPARPPSLWILIAISTISPLSMNIYLPSMAGMVTAFDTTTGMVQLTMSLFLVSIAVSTIVLGPLSDRFGRRPVVLWGMALYVVSSVLCLLAPTIEALIAARVLQALGGCTGIVLSRAIVRDLYERDKAASMIGYVTMGMAIGPMLAPVIGGLLDQFYGWRGGFYTMLVLGIAVLGIAWFNLHETNFKRSEGAGLGTLWRNMRTVMRLPVFWAFSLVVGFTSSVYFAFLGGAPFIAGNILGMPPSEMGFYFTFIAVGYIIGNFISGRIAERIGVYPMIVFGSVLPTIAVAAVSLVLILDIGHPLALFVPMFFVGLGNGICLPSAVSGAVSAKADLAGAASGLAGSIQIGSGAITSALVAWMLSDTMWPTTAWPMVGAMIVCVIATLVSVVAIKVFEERESV</sequence>
<dbReference type="InterPro" id="IPR050189">
    <property type="entry name" value="MFS_Efflux_Transporters"/>
</dbReference>
<evidence type="ECO:0000256" key="1">
    <source>
        <dbReference type="ARBA" id="ARBA00004651"/>
    </source>
</evidence>
<keyword evidence="7 8" id="KW-0472">Membrane</keyword>
<keyword evidence="8" id="KW-0997">Cell inner membrane</keyword>
<keyword evidence="4" id="KW-1003">Cell membrane</keyword>
<dbReference type="GO" id="GO:0042910">
    <property type="term" value="F:xenobiotic transmembrane transporter activity"/>
    <property type="evidence" value="ECO:0007669"/>
    <property type="project" value="InterPro"/>
</dbReference>
<dbReference type="SUPFAM" id="SSF103473">
    <property type="entry name" value="MFS general substrate transporter"/>
    <property type="match status" value="1"/>
</dbReference>
<dbReference type="Proteomes" id="UP000598467">
    <property type="component" value="Unassembled WGS sequence"/>
</dbReference>
<evidence type="ECO:0000256" key="6">
    <source>
        <dbReference type="ARBA" id="ARBA00022989"/>
    </source>
</evidence>
<proteinExistence type="inferred from homology"/>
<dbReference type="InterPro" id="IPR036259">
    <property type="entry name" value="MFS_trans_sf"/>
</dbReference>
<dbReference type="RefSeq" id="WP_190291359.1">
    <property type="nucleotide sequence ID" value="NZ_JABFCZ010000010.1"/>
</dbReference>
<evidence type="ECO:0000313" key="10">
    <source>
        <dbReference type="EMBL" id="MBD1546693.1"/>
    </source>
</evidence>
<dbReference type="PROSITE" id="PS00216">
    <property type="entry name" value="SUGAR_TRANSPORT_1"/>
    <property type="match status" value="1"/>
</dbReference>
<feature type="transmembrane region" description="Helical" evidence="8">
    <location>
        <begin position="56"/>
        <end position="76"/>
    </location>
</feature>
<dbReference type="AlphaFoldDB" id="A0A926NZM4"/>
<feature type="transmembrane region" description="Helical" evidence="8">
    <location>
        <begin position="224"/>
        <end position="249"/>
    </location>
</feature>
<comment type="subcellular location">
    <subcellularLocation>
        <location evidence="8">Cell inner membrane</location>
        <topology evidence="8">Multi-pass membrane protein</topology>
    </subcellularLocation>
    <subcellularLocation>
        <location evidence="1">Cell membrane</location>
        <topology evidence="1">Multi-pass membrane protein</topology>
    </subcellularLocation>
</comment>
<dbReference type="NCBIfam" id="TIGR00710">
    <property type="entry name" value="efflux_Bcr_CflA"/>
    <property type="match status" value="1"/>
</dbReference>
<evidence type="ECO:0000256" key="3">
    <source>
        <dbReference type="ARBA" id="ARBA00022448"/>
    </source>
</evidence>
<evidence type="ECO:0000259" key="9">
    <source>
        <dbReference type="PROSITE" id="PS50850"/>
    </source>
</evidence>
<feature type="transmembrane region" description="Helical" evidence="8">
    <location>
        <begin position="318"/>
        <end position="343"/>
    </location>
</feature>
<dbReference type="Gene3D" id="1.20.1720.10">
    <property type="entry name" value="Multidrug resistance protein D"/>
    <property type="match status" value="1"/>
</dbReference>
<gene>
    <name evidence="10" type="ORF">HK439_10500</name>
</gene>
<protein>
    <recommendedName>
        <fullName evidence="8">Bcr/CflA family efflux transporter</fullName>
    </recommendedName>
</protein>
<feature type="transmembrane region" description="Helical" evidence="8">
    <location>
        <begin position="177"/>
        <end position="196"/>
    </location>
</feature>
<dbReference type="GO" id="GO:1990961">
    <property type="term" value="P:xenobiotic detoxification by transmembrane export across the plasma membrane"/>
    <property type="evidence" value="ECO:0007669"/>
    <property type="project" value="InterPro"/>
</dbReference>
<evidence type="ECO:0000256" key="5">
    <source>
        <dbReference type="ARBA" id="ARBA00022692"/>
    </source>
</evidence>
<feature type="transmembrane region" description="Helical" evidence="8">
    <location>
        <begin position="23"/>
        <end position="41"/>
    </location>
</feature>
<dbReference type="InterPro" id="IPR020846">
    <property type="entry name" value="MFS_dom"/>
</dbReference>